<evidence type="ECO:0008006" key="4">
    <source>
        <dbReference type="Google" id="ProtNLM"/>
    </source>
</evidence>
<dbReference type="AlphaFoldDB" id="A0A6J8CXF8"/>
<dbReference type="EMBL" id="CACVKT020006043">
    <property type="protein sequence ID" value="CAC5399612.1"/>
    <property type="molecule type" value="Genomic_DNA"/>
</dbReference>
<feature type="transmembrane region" description="Helical" evidence="1">
    <location>
        <begin position="20"/>
        <end position="40"/>
    </location>
</feature>
<protein>
    <recommendedName>
        <fullName evidence="4">G-protein coupled receptors family 1 profile domain-containing protein</fullName>
    </recommendedName>
</protein>
<keyword evidence="1" id="KW-0472">Membrane</keyword>
<sequence length="313" mass="36015">MSEESCYTVQYLVPEIWNVYSQITFAGLLMILNTFLVIVFSMHCSPVTILLSVLAVTDTLTALFLTIPNVTGYYFFYNELERSYGYYFNGWYWERKFPLCAVLFVIEGLIYTSHMISVVITTLLCIQKALVMRFPRWGKRHLNKAMSFRIVSVAILCTCFLYIPSMVHGMMNMSRGVNDTCCFSQDHLIIHRINEPIASIEDDHTTSTSTSNDWQTSINQSNDWQSSNGIKEFDYWISDENVSLTSIYQSNWQSESGSGTEEFDNWISDEETSNHTLFQITTKKQKSVGGGSIETCGRRIVMYGPFFTRPTWC</sequence>
<gene>
    <name evidence="2" type="ORF">MCOR_33858</name>
</gene>
<proteinExistence type="predicted"/>
<name>A0A6J8CXF8_MYTCO</name>
<dbReference type="Gene3D" id="1.20.1070.10">
    <property type="entry name" value="Rhodopsin 7-helix transmembrane proteins"/>
    <property type="match status" value="1"/>
</dbReference>
<keyword evidence="1" id="KW-0812">Transmembrane</keyword>
<reference evidence="2 3" key="1">
    <citation type="submission" date="2020-06" db="EMBL/GenBank/DDBJ databases">
        <authorList>
            <person name="Li R."/>
            <person name="Bekaert M."/>
        </authorList>
    </citation>
    <scope>NUCLEOTIDE SEQUENCE [LARGE SCALE GENOMIC DNA]</scope>
    <source>
        <strain evidence="3">wild</strain>
    </source>
</reference>
<dbReference type="SUPFAM" id="SSF81321">
    <property type="entry name" value="Family A G protein-coupled receptor-like"/>
    <property type="match status" value="1"/>
</dbReference>
<feature type="transmembrane region" description="Helical" evidence="1">
    <location>
        <begin position="47"/>
        <end position="76"/>
    </location>
</feature>
<feature type="transmembrane region" description="Helical" evidence="1">
    <location>
        <begin position="96"/>
        <end position="126"/>
    </location>
</feature>
<feature type="transmembrane region" description="Helical" evidence="1">
    <location>
        <begin position="147"/>
        <end position="167"/>
    </location>
</feature>
<accession>A0A6J8CXF8</accession>
<keyword evidence="3" id="KW-1185">Reference proteome</keyword>
<evidence type="ECO:0000313" key="3">
    <source>
        <dbReference type="Proteomes" id="UP000507470"/>
    </source>
</evidence>
<organism evidence="2 3">
    <name type="scientific">Mytilus coruscus</name>
    <name type="common">Sea mussel</name>
    <dbReference type="NCBI Taxonomy" id="42192"/>
    <lineage>
        <taxon>Eukaryota</taxon>
        <taxon>Metazoa</taxon>
        <taxon>Spiralia</taxon>
        <taxon>Lophotrochozoa</taxon>
        <taxon>Mollusca</taxon>
        <taxon>Bivalvia</taxon>
        <taxon>Autobranchia</taxon>
        <taxon>Pteriomorphia</taxon>
        <taxon>Mytilida</taxon>
        <taxon>Mytiloidea</taxon>
        <taxon>Mytilidae</taxon>
        <taxon>Mytilinae</taxon>
        <taxon>Mytilus</taxon>
    </lineage>
</organism>
<evidence type="ECO:0000256" key="1">
    <source>
        <dbReference type="SAM" id="Phobius"/>
    </source>
</evidence>
<keyword evidence="1" id="KW-1133">Transmembrane helix</keyword>
<evidence type="ECO:0000313" key="2">
    <source>
        <dbReference type="EMBL" id="CAC5399612.1"/>
    </source>
</evidence>
<dbReference type="Proteomes" id="UP000507470">
    <property type="component" value="Unassembled WGS sequence"/>
</dbReference>